<reference evidence="1 2" key="1">
    <citation type="submission" date="2017-03" db="EMBL/GenBank/DDBJ databases">
        <title>Genome sequence of Clostridium chromiireducens DSM 23318.</title>
        <authorList>
            <person name="Poehlein A."/>
            <person name="Daniel R."/>
        </authorList>
    </citation>
    <scope>NUCLEOTIDE SEQUENCE [LARGE SCALE GENOMIC DNA]</scope>
    <source>
        <strain evidence="1 2">DSM 23318</strain>
    </source>
</reference>
<dbReference type="AlphaFoldDB" id="A0A1V4I5H9"/>
<comment type="caution">
    <text evidence="1">The sequence shown here is derived from an EMBL/GenBank/DDBJ whole genome shotgun (WGS) entry which is preliminary data.</text>
</comment>
<proteinExistence type="predicted"/>
<protein>
    <submittedName>
        <fullName evidence="1">Uncharacterized protein</fullName>
    </submittedName>
</protein>
<evidence type="ECO:0000313" key="1">
    <source>
        <dbReference type="EMBL" id="OPJ55222.1"/>
    </source>
</evidence>
<gene>
    <name evidence="1" type="ORF">CLCHR_47040</name>
</gene>
<evidence type="ECO:0000313" key="2">
    <source>
        <dbReference type="Proteomes" id="UP000191056"/>
    </source>
</evidence>
<organism evidence="1 2">
    <name type="scientific">Clostridium chromiireducens</name>
    <dbReference type="NCBI Taxonomy" id="225345"/>
    <lineage>
        <taxon>Bacteria</taxon>
        <taxon>Bacillati</taxon>
        <taxon>Bacillota</taxon>
        <taxon>Clostridia</taxon>
        <taxon>Eubacteriales</taxon>
        <taxon>Clostridiaceae</taxon>
        <taxon>Clostridium</taxon>
    </lineage>
</organism>
<accession>A0A1V4I5H9</accession>
<sequence>MKKTFFGLIFGIILFSLIGYSNFADKIRTSFSDNIKYSGINMQEIKEDKVLNNLGEEIGKRGIVNYNPDKITEESLSNFYKDKIKNSGYDYYTLINEKDKTKGIVSVACINVLTYAEIDDNGYITRATKNFEVK</sequence>
<dbReference type="Proteomes" id="UP000191056">
    <property type="component" value="Unassembled WGS sequence"/>
</dbReference>
<dbReference type="RefSeq" id="WP_079442327.1">
    <property type="nucleotide sequence ID" value="NZ_JBLZIA010000013.1"/>
</dbReference>
<keyword evidence="2" id="KW-1185">Reference proteome</keyword>
<name>A0A1V4I5H9_9CLOT</name>
<dbReference type="EMBL" id="MZGT01000128">
    <property type="protein sequence ID" value="OPJ55222.1"/>
    <property type="molecule type" value="Genomic_DNA"/>
</dbReference>
<dbReference type="OrthoDB" id="1909110at2"/>